<dbReference type="InterPro" id="IPR013128">
    <property type="entry name" value="Peptidase_C1A"/>
</dbReference>
<dbReference type="InterPro" id="IPR000668">
    <property type="entry name" value="Peptidase_C1A_C"/>
</dbReference>
<evidence type="ECO:0000259" key="6">
    <source>
        <dbReference type="SMART" id="SM00645"/>
    </source>
</evidence>
<dbReference type="GO" id="GO:0006508">
    <property type="term" value="P:proteolysis"/>
    <property type="evidence" value="ECO:0007669"/>
    <property type="project" value="UniProtKB-KW"/>
</dbReference>
<dbReference type="OMA" id="INYERRA"/>
<reference evidence="7" key="2">
    <citation type="submission" date="2015-02" db="UniProtKB">
        <authorList>
            <consortium name="EnsemblMetazoa"/>
        </authorList>
    </citation>
    <scope>IDENTIFICATION</scope>
</reference>
<dbReference type="eggNOG" id="KOG1542">
    <property type="taxonomic scope" value="Eukaryota"/>
</dbReference>
<dbReference type="PROSITE" id="PS00639">
    <property type="entry name" value="THIOL_PROTEASE_HIS"/>
    <property type="match status" value="1"/>
</dbReference>
<keyword evidence="5" id="KW-0732">Signal</keyword>
<evidence type="ECO:0000256" key="3">
    <source>
        <dbReference type="ARBA" id="ARBA00022801"/>
    </source>
</evidence>
<dbReference type="Pfam" id="PF00112">
    <property type="entry name" value="Peptidase_C1"/>
    <property type="match status" value="1"/>
</dbReference>
<feature type="domain" description="Peptidase C1A papain C-terminal" evidence="6">
    <location>
        <begin position="54"/>
        <end position="278"/>
    </location>
</feature>
<keyword evidence="3" id="KW-0378">Hydrolase</keyword>
<keyword evidence="8" id="KW-1185">Reference proteome</keyword>
<dbReference type="InterPro" id="IPR039417">
    <property type="entry name" value="Peptidase_C1A_papain-like"/>
</dbReference>
<proteinExistence type="inferred from homology"/>
<dbReference type="Proteomes" id="UP000014500">
    <property type="component" value="Unassembled WGS sequence"/>
</dbReference>
<dbReference type="PRINTS" id="PR00705">
    <property type="entry name" value="PAPAIN"/>
</dbReference>
<organism evidence="7 8">
    <name type="scientific">Strigamia maritima</name>
    <name type="common">European centipede</name>
    <name type="synonym">Geophilus maritimus</name>
    <dbReference type="NCBI Taxonomy" id="126957"/>
    <lineage>
        <taxon>Eukaryota</taxon>
        <taxon>Metazoa</taxon>
        <taxon>Ecdysozoa</taxon>
        <taxon>Arthropoda</taxon>
        <taxon>Myriapoda</taxon>
        <taxon>Chilopoda</taxon>
        <taxon>Pleurostigmophora</taxon>
        <taxon>Geophilomorpha</taxon>
        <taxon>Linotaeniidae</taxon>
        <taxon>Strigamia</taxon>
    </lineage>
</organism>
<dbReference type="HOGENOM" id="CLU_012184_8_1_1"/>
<dbReference type="EMBL" id="JH431789">
    <property type="status" value="NOT_ANNOTATED_CDS"/>
    <property type="molecule type" value="Genomic_DNA"/>
</dbReference>
<dbReference type="STRING" id="126957.T1J1Q3"/>
<sequence length="280" mass="31542">MIANVRIMKILTLFLYTQFYFSISNCFPNQNDDTKDFRSKRAIEALNQLKLENLPKKLDWRDYGAVTAIKNQKNCGACWAFSTVETMESMKKIKLDDQLQELSVQQVIDCARGENNGCEGGDTCTVLEWMDKTRFNLTSENDYPLTDVQATCKAVESATRLQLEKNFTCNSYVGDEEAMIKLLADHGPLVAAVDATTWQDYLGGIIQYHCGGITNHAVQIVGYDLTGKKYQIFRLPVGEIPFYIVRNSWGSGFGLDGYLHIEIGKNLCEIATRVSTLSVH</sequence>
<comment type="similarity">
    <text evidence="1">Belongs to the peptidase C1 family.</text>
</comment>
<dbReference type="Gene3D" id="3.90.70.10">
    <property type="entry name" value="Cysteine proteinases"/>
    <property type="match status" value="1"/>
</dbReference>
<keyword evidence="4" id="KW-0788">Thiol protease</keyword>
<protein>
    <recommendedName>
        <fullName evidence="6">Peptidase C1A papain C-terminal domain-containing protein</fullName>
    </recommendedName>
</protein>
<feature type="chain" id="PRO_5018757703" description="Peptidase C1A papain C-terminal domain-containing protein" evidence="5">
    <location>
        <begin position="27"/>
        <end position="280"/>
    </location>
</feature>
<dbReference type="InterPro" id="IPR025660">
    <property type="entry name" value="Pept_his_AS"/>
</dbReference>
<dbReference type="EnsemblMetazoa" id="SMAR007475-RA">
    <property type="protein sequence ID" value="SMAR007475-PA"/>
    <property type="gene ID" value="SMAR007475"/>
</dbReference>
<dbReference type="CDD" id="cd02248">
    <property type="entry name" value="Peptidase_C1A"/>
    <property type="match status" value="1"/>
</dbReference>
<evidence type="ECO:0000256" key="4">
    <source>
        <dbReference type="ARBA" id="ARBA00022807"/>
    </source>
</evidence>
<reference evidence="8" key="1">
    <citation type="submission" date="2011-05" db="EMBL/GenBank/DDBJ databases">
        <authorList>
            <person name="Richards S.R."/>
            <person name="Qu J."/>
            <person name="Jiang H."/>
            <person name="Jhangiani S.N."/>
            <person name="Agravi P."/>
            <person name="Goodspeed R."/>
            <person name="Gross S."/>
            <person name="Mandapat C."/>
            <person name="Jackson L."/>
            <person name="Mathew T."/>
            <person name="Pu L."/>
            <person name="Thornton R."/>
            <person name="Saada N."/>
            <person name="Wilczek-Boney K.B."/>
            <person name="Lee S."/>
            <person name="Kovar C."/>
            <person name="Wu Y."/>
            <person name="Scherer S.E."/>
            <person name="Worley K.C."/>
            <person name="Muzny D.M."/>
            <person name="Gibbs R."/>
        </authorList>
    </citation>
    <scope>NUCLEOTIDE SEQUENCE</scope>
    <source>
        <strain evidence="8">Brora</strain>
    </source>
</reference>
<evidence type="ECO:0000256" key="1">
    <source>
        <dbReference type="ARBA" id="ARBA00008455"/>
    </source>
</evidence>
<dbReference type="InterPro" id="IPR000169">
    <property type="entry name" value="Pept_cys_AS"/>
</dbReference>
<evidence type="ECO:0000256" key="5">
    <source>
        <dbReference type="SAM" id="SignalP"/>
    </source>
</evidence>
<evidence type="ECO:0000313" key="8">
    <source>
        <dbReference type="Proteomes" id="UP000014500"/>
    </source>
</evidence>
<keyword evidence="2" id="KW-0645">Protease</keyword>
<dbReference type="PhylomeDB" id="T1J1Q3"/>
<dbReference type="SMART" id="SM00645">
    <property type="entry name" value="Pept_C1"/>
    <property type="match status" value="1"/>
</dbReference>
<dbReference type="PROSITE" id="PS00139">
    <property type="entry name" value="THIOL_PROTEASE_CYS"/>
    <property type="match status" value="1"/>
</dbReference>
<accession>T1J1Q3</accession>
<feature type="signal peptide" evidence="5">
    <location>
        <begin position="1"/>
        <end position="26"/>
    </location>
</feature>
<dbReference type="AlphaFoldDB" id="T1J1Q3"/>
<evidence type="ECO:0000256" key="2">
    <source>
        <dbReference type="ARBA" id="ARBA00022670"/>
    </source>
</evidence>
<dbReference type="InterPro" id="IPR038765">
    <property type="entry name" value="Papain-like_cys_pep_sf"/>
</dbReference>
<dbReference type="SUPFAM" id="SSF54001">
    <property type="entry name" value="Cysteine proteinases"/>
    <property type="match status" value="1"/>
</dbReference>
<dbReference type="GO" id="GO:0008234">
    <property type="term" value="F:cysteine-type peptidase activity"/>
    <property type="evidence" value="ECO:0007669"/>
    <property type="project" value="UniProtKB-KW"/>
</dbReference>
<evidence type="ECO:0000313" key="7">
    <source>
        <dbReference type="EnsemblMetazoa" id="SMAR007475-PA"/>
    </source>
</evidence>
<name>T1J1Q3_STRMM</name>
<dbReference type="PANTHER" id="PTHR12411">
    <property type="entry name" value="CYSTEINE PROTEASE FAMILY C1-RELATED"/>
    <property type="match status" value="1"/>
</dbReference>